<dbReference type="Proteomes" id="UP000215509">
    <property type="component" value="Unassembled WGS sequence"/>
</dbReference>
<reference evidence="1 2" key="1">
    <citation type="submission" date="2017-07" db="EMBL/GenBank/DDBJ databases">
        <title>Genome sequencing and assembly of Paenibacillus rigui.</title>
        <authorList>
            <person name="Mayilraj S."/>
        </authorList>
    </citation>
    <scope>NUCLEOTIDE SEQUENCE [LARGE SCALE GENOMIC DNA]</scope>
    <source>
        <strain evidence="1 2">JCM 16352</strain>
    </source>
</reference>
<sequence length="353" mass="40463">MIIIYPPTIDWGWMKQRPQQLMTRLARNGHTVFFCNPTRADRPIERIEPNLYVVHQYEQWLAGPWPEYRRNAGSHTKVVVWCSFPKLAASLQACKPDFIVYDCVDEFAQWQLYEPMMLRLADAVVCASERLFYRMKRSCPDQKIHLIRNAYDTDMGLHVEAAVKNKYGLPGMAPLPPDLPENGLKRIGYIGAWAPWVDDALLRKLADAIPEAELIIIGPSFGKPYPRHVNNGRLRFLGLKYHGELPSYLEHLSVLLLPFRIEPITLSTNPVKLYEYLATGKPVVSTALPEAMQLVPEVDVALTHQAFITKVLHRLRDPGSRSSRRALALQHTWEHRASQVEIVLEQLQLSDRS</sequence>
<protein>
    <submittedName>
        <fullName evidence="1">Glycosyl transferase family 1</fullName>
    </submittedName>
</protein>
<keyword evidence="1" id="KW-0808">Transferase</keyword>
<name>A0A229UQH6_9BACL</name>
<dbReference type="AlphaFoldDB" id="A0A229UQH6"/>
<dbReference type="SUPFAM" id="SSF53756">
    <property type="entry name" value="UDP-Glycosyltransferase/glycogen phosphorylase"/>
    <property type="match status" value="1"/>
</dbReference>
<organism evidence="1 2">
    <name type="scientific">Paenibacillus rigui</name>
    <dbReference type="NCBI Taxonomy" id="554312"/>
    <lineage>
        <taxon>Bacteria</taxon>
        <taxon>Bacillati</taxon>
        <taxon>Bacillota</taxon>
        <taxon>Bacilli</taxon>
        <taxon>Bacillales</taxon>
        <taxon>Paenibacillaceae</taxon>
        <taxon>Paenibacillus</taxon>
    </lineage>
</organism>
<dbReference type="PANTHER" id="PTHR12526:SF630">
    <property type="entry name" value="GLYCOSYLTRANSFERASE"/>
    <property type="match status" value="1"/>
</dbReference>
<dbReference type="Pfam" id="PF13692">
    <property type="entry name" value="Glyco_trans_1_4"/>
    <property type="match status" value="1"/>
</dbReference>
<dbReference type="PANTHER" id="PTHR12526">
    <property type="entry name" value="GLYCOSYLTRANSFERASE"/>
    <property type="match status" value="1"/>
</dbReference>
<keyword evidence="2" id="KW-1185">Reference proteome</keyword>
<dbReference type="Gene3D" id="3.40.50.2000">
    <property type="entry name" value="Glycogen Phosphorylase B"/>
    <property type="match status" value="1"/>
</dbReference>
<dbReference type="RefSeq" id="WP_094015625.1">
    <property type="nucleotide sequence ID" value="NZ_NMQW01000020.1"/>
</dbReference>
<dbReference type="EMBL" id="NMQW01000020">
    <property type="protein sequence ID" value="OXM85634.1"/>
    <property type="molecule type" value="Genomic_DNA"/>
</dbReference>
<dbReference type="GO" id="GO:0016740">
    <property type="term" value="F:transferase activity"/>
    <property type="evidence" value="ECO:0007669"/>
    <property type="project" value="UniProtKB-KW"/>
</dbReference>
<accession>A0A229UQH6</accession>
<gene>
    <name evidence="1" type="ORF">CF651_14710</name>
</gene>
<evidence type="ECO:0000313" key="1">
    <source>
        <dbReference type="EMBL" id="OXM85634.1"/>
    </source>
</evidence>
<proteinExistence type="predicted"/>
<dbReference type="OrthoDB" id="9816564at2"/>
<comment type="caution">
    <text evidence="1">The sequence shown here is derived from an EMBL/GenBank/DDBJ whole genome shotgun (WGS) entry which is preliminary data.</text>
</comment>
<evidence type="ECO:0000313" key="2">
    <source>
        <dbReference type="Proteomes" id="UP000215509"/>
    </source>
</evidence>